<dbReference type="CDD" id="cd00060">
    <property type="entry name" value="FHA"/>
    <property type="match status" value="1"/>
</dbReference>
<dbReference type="SUPFAM" id="SSF49879">
    <property type="entry name" value="SMAD/FHA domain"/>
    <property type="match status" value="1"/>
</dbReference>
<sequence length="100" mass="11336">MKFNKWVLPWAKRTGKAEQNMETKEDDTKVFARIKRANAAQPAMALVVVAGPDCGREFLLAPMNVKIGRQAQNHIRLKDAKVSREHAVLQYQAKKKDFSA</sequence>
<reference evidence="2" key="1">
    <citation type="submission" date="2020-06" db="EMBL/GenBank/DDBJ databases">
        <title>Novel chitinolytic bacterium.</title>
        <authorList>
            <person name="Ungkulpasvich U."/>
            <person name="Kosugi A."/>
            <person name="Uke A."/>
        </authorList>
    </citation>
    <scope>NUCLEOTIDE SEQUENCE</scope>
    <source>
        <strain evidence="2">UUS1-1</strain>
    </source>
</reference>
<organism evidence="2 3">
    <name type="scientific">Capillibacterium thermochitinicola</name>
    <dbReference type="NCBI Taxonomy" id="2699427"/>
    <lineage>
        <taxon>Bacteria</taxon>
        <taxon>Bacillati</taxon>
        <taxon>Bacillota</taxon>
        <taxon>Capillibacterium</taxon>
    </lineage>
</organism>
<keyword evidence="3" id="KW-1185">Reference proteome</keyword>
<comment type="caution">
    <text evidence="2">The sequence shown here is derived from an EMBL/GenBank/DDBJ whole genome shotgun (WGS) entry which is preliminary data.</text>
</comment>
<dbReference type="Proteomes" id="UP000657177">
    <property type="component" value="Unassembled WGS sequence"/>
</dbReference>
<evidence type="ECO:0000313" key="3">
    <source>
        <dbReference type="Proteomes" id="UP000657177"/>
    </source>
</evidence>
<feature type="domain" description="FHA" evidence="1">
    <location>
        <begin position="65"/>
        <end position="100"/>
    </location>
</feature>
<dbReference type="InterPro" id="IPR000253">
    <property type="entry name" value="FHA_dom"/>
</dbReference>
<protein>
    <submittedName>
        <fullName evidence="2">FHA domain-containing protein</fullName>
    </submittedName>
</protein>
<dbReference type="PROSITE" id="PS50006">
    <property type="entry name" value="FHA_DOMAIN"/>
    <property type="match status" value="1"/>
</dbReference>
<proteinExistence type="predicted"/>
<evidence type="ECO:0000313" key="2">
    <source>
        <dbReference type="EMBL" id="MBA2132043.1"/>
    </source>
</evidence>
<dbReference type="AlphaFoldDB" id="A0A8J6HYK5"/>
<name>A0A8J6HYK5_9FIRM</name>
<gene>
    <name evidence="2" type="ORF">G5B42_00495</name>
</gene>
<dbReference type="InterPro" id="IPR008984">
    <property type="entry name" value="SMAD_FHA_dom_sf"/>
</dbReference>
<dbReference type="EMBL" id="JAAKDE010000001">
    <property type="protein sequence ID" value="MBA2132043.1"/>
    <property type="molecule type" value="Genomic_DNA"/>
</dbReference>
<dbReference type="Gene3D" id="2.60.200.20">
    <property type="match status" value="1"/>
</dbReference>
<dbReference type="Pfam" id="PF00498">
    <property type="entry name" value="FHA"/>
    <property type="match status" value="1"/>
</dbReference>
<evidence type="ECO:0000259" key="1">
    <source>
        <dbReference type="PROSITE" id="PS50006"/>
    </source>
</evidence>
<accession>A0A8J6HYK5</accession>